<dbReference type="AlphaFoldDB" id="A0A8X6L161"/>
<dbReference type="Proteomes" id="UP000887116">
    <property type="component" value="Unassembled WGS sequence"/>
</dbReference>
<accession>A0A8X6L161</accession>
<sequence length="350" mass="40507">MIPYFYAERFPFHLDSYRIEPLAAQRVLTDQYNYLIIKAMCVLSHVIIGKWQDFIEDNSEIMMFSPEVYVGNVARMCQVVVDFTTDIYERFLSVCCLVIQTGEFACKDNGSVYYKLTPYILKVFYTKVLKDAFYKRGGWKRLERYLQSKDYINLKNRMDDAESDYEKSRLTTELAYYIKEKIKTLEYNPHDMFGKKMDDADYSIANDIIRNVIFSLEVPLFEELLNFSIIDKKNPLTCSLSESTASNTKSTLLLIPNNATGVGSGEIKILGLHEAPEATRMESVGESEANAHEKNLLLIKKLVDENISSNKSVSKNDTLHDVMKTLDQFRHKIEYLIFAFESLDSQIEEK</sequence>
<comment type="caution">
    <text evidence="1">The sequence shown here is derived from an EMBL/GenBank/DDBJ whole genome shotgun (WGS) entry which is preliminary data.</text>
</comment>
<proteinExistence type="predicted"/>
<name>A0A8X6L161_TRICU</name>
<evidence type="ECO:0000313" key="1">
    <source>
        <dbReference type="EMBL" id="GFQ93935.1"/>
    </source>
</evidence>
<dbReference type="EMBL" id="BMAO01004332">
    <property type="protein sequence ID" value="GFQ93935.1"/>
    <property type="molecule type" value="Genomic_DNA"/>
</dbReference>
<organism evidence="1 2">
    <name type="scientific">Trichonephila clavata</name>
    <name type="common">Joro spider</name>
    <name type="synonym">Nephila clavata</name>
    <dbReference type="NCBI Taxonomy" id="2740835"/>
    <lineage>
        <taxon>Eukaryota</taxon>
        <taxon>Metazoa</taxon>
        <taxon>Ecdysozoa</taxon>
        <taxon>Arthropoda</taxon>
        <taxon>Chelicerata</taxon>
        <taxon>Arachnida</taxon>
        <taxon>Araneae</taxon>
        <taxon>Araneomorphae</taxon>
        <taxon>Entelegynae</taxon>
        <taxon>Araneoidea</taxon>
        <taxon>Nephilidae</taxon>
        <taxon>Trichonephila</taxon>
    </lineage>
</organism>
<dbReference type="OrthoDB" id="10355533at2759"/>
<keyword evidence="2" id="KW-1185">Reference proteome</keyword>
<gene>
    <name evidence="1" type="ORF">TNCT_594161</name>
</gene>
<reference evidence="1" key="1">
    <citation type="submission" date="2020-07" db="EMBL/GenBank/DDBJ databases">
        <title>Multicomponent nature underlies the extraordinary mechanical properties of spider dragline silk.</title>
        <authorList>
            <person name="Kono N."/>
            <person name="Nakamura H."/>
            <person name="Mori M."/>
            <person name="Yoshida Y."/>
            <person name="Ohtoshi R."/>
            <person name="Malay A.D."/>
            <person name="Moran D.A.P."/>
            <person name="Tomita M."/>
            <person name="Numata K."/>
            <person name="Arakawa K."/>
        </authorList>
    </citation>
    <scope>NUCLEOTIDE SEQUENCE</scope>
</reference>
<protein>
    <submittedName>
        <fullName evidence="1">Uncharacterized protein</fullName>
    </submittedName>
</protein>
<evidence type="ECO:0000313" key="2">
    <source>
        <dbReference type="Proteomes" id="UP000887116"/>
    </source>
</evidence>